<evidence type="ECO:0000313" key="3">
    <source>
        <dbReference type="EMBL" id="CAI5716172.1"/>
    </source>
</evidence>
<comment type="caution">
    <text evidence="3">The sequence shown here is derived from an EMBL/GenBank/DDBJ whole genome shotgun (WGS) entry which is preliminary data.</text>
</comment>
<proteinExistence type="predicted"/>
<dbReference type="AlphaFoldDB" id="A0AAV0T7R4"/>
<reference evidence="3" key="1">
    <citation type="submission" date="2022-12" db="EMBL/GenBank/DDBJ databases">
        <authorList>
            <person name="Webb A."/>
        </authorList>
    </citation>
    <scope>NUCLEOTIDE SEQUENCE</scope>
    <source>
        <strain evidence="3">Hp1</strain>
    </source>
</reference>
<name>A0AAV0T7R4_HYABA</name>
<keyword evidence="2" id="KW-0732">Signal</keyword>
<evidence type="ECO:0000256" key="2">
    <source>
        <dbReference type="SAM" id="SignalP"/>
    </source>
</evidence>
<sequence>MHFRVVLVLVVATIVTSCIRPTSANLSASEGRHDERTEAHYLRGEDALSAEDSLLESSPFDNKPKRSPSEEAPSAKAADQVELTLVRQKKLEALSKISEERGGISLGQFMLWGSLIGLTGGGAMLTYQHLKNPSHPHEAAFPGNMTGAV</sequence>
<feature type="signal peptide" evidence="2">
    <location>
        <begin position="1"/>
        <end position="24"/>
    </location>
</feature>
<organism evidence="3 4">
    <name type="scientific">Hyaloperonospora brassicae</name>
    <name type="common">Brassica downy mildew</name>
    <name type="synonym">Peronospora brassicae</name>
    <dbReference type="NCBI Taxonomy" id="162125"/>
    <lineage>
        <taxon>Eukaryota</taxon>
        <taxon>Sar</taxon>
        <taxon>Stramenopiles</taxon>
        <taxon>Oomycota</taxon>
        <taxon>Peronosporomycetes</taxon>
        <taxon>Peronosporales</taxon>
        <taxon>Peronosporaceae</taxon>
        <taxon>Hyaloperonospora</taxon>
    </lineage>
</organism>
<dbReference type="Proteomes" id="UP001162031">
    <property type="component" value="Unassembled WGS sequence"/>
</dbReference>
<keyword evidence="4" id="KW-1185">Reference proteome</keyword>
<protein>
    <recommendedName>
        <fullName evidence="5">RxLR effector candidate protein</fullName>
    </recommendedName>
</protein>
<accession>A0AAV0T7R4</accession>
<gene>
    <name evidence="3" type="ORF">HBR001_LOCUS1578</name>
</gene>
<dbReference type="PROSITE" id="PS51257">
    <property type="entry name" value="PROKAR_LIPOPROTEIN"/>
    <property type="match status" value="1"/>
</dbReference>
<dbReference type="EMBL" id="CANTFL010000148">
    <property type="protein sequence ID" value="CAI5716172.1"/>
    <property type="molecule type" value="Genomic_DNA"/>
</dbReference>
<evidence type="ECO:0000313" key="4">
    <source>
        <dbReference type="Proteomes" id="UP001162031"/>
    </source>
</evidence>
<feature type="region of interest" description="Disordered" evidence="1">
    <location>
        <begin position="53"/>
        <end position="80"/>
    </location>
</feature>
<evidence type="ECO:0000256" key="1">
    <source>
        <dbReference type="SAM" id="MobiDB-lite"/>
    </source>
</evidence>
<evidence type="ECO:0008006" key="5">
    <source>
        <dbReference type="Google" id="ProtNLM"/>
    </source>
</evidence>
<feature type="chain" id="PRO_5043594833" description="RxLR effector candidate protein" evidence="2">
    <location>
        <begin position="25"/>
        <end position="149"/>
    </location>
</feature>